<feature type="transmembrane region" description="Helical" evidence="1">
    <location>
        <begin position="34"/>
        <end position="52"/>
    </location>
</feature>
<gene>
    <name evidence="2" type="ORF">ATE48_09925</name>
</gene>
<proteinExistence type="predicted"/>
<evidence type="ECO:0000313" key="3">
    <source>
        <dbReference type="Proteomes" id="UP000092498"/>
    </source>
</evidence>
<feature type="transmembrane region" description="Helical" evidence="1">
    <location>
        <begin position="391"/>
        <end position="414"/>
    </location>
</feature>
<feature type="transmembrane region" description="Helical" evidence="1">
    <location>
        <begin position="314"/>
        <end position="335"/>
    </location>
</feature>
<keyword evidence="1" id="KW-0472">Membrane</keyword>
<feature type="transmembrane region" description="Helical" evidence="1">
    <location>
        <begin position="459"/>
        <end position="475"/>
    </location>
</feature>
<keyword evidence="1" id="KW-1133">Transmembrane helix</keyword>
<feature type="transmembrane region" description="Helical" evidence="1">
    <location>
        <begin position="247"/>
        <end position="266"/>
    </location>
</feature>
<feature type="transmembrane region" description="Helical" evidence="1">
    <location>
        <begin position="145"/>
        <end position="171"/>
    </location>
</feature>
<dbReference type="OrthoDB" id="7339241at2"/>
<keyword evidence="3" id="KW-1185">Reference proteome</keyword>
<evidence type="ECO:0000313" key="2">
    <source>
        <dbReference type="EMBL" id="ANP46213.1"/>
    </source>
</evidence>
<protein>
    <submittedName>
        <fullName evidence="2">Uncharacterized protein</fullName>
    </submittedName>
</protein>
<dbReference type="RefSeq" id="WP_066770842.1">
    <property type="nucleotide sequence ID" value="NZ_CP013244.1"/>
</dbReference>
<feature type="transmembrane region" description="Helical" evidence="1">
    <location>
        <begin position="420"/>
        <end position="439"/>
    </location>
</feature>
<feature type="transmembrane region" description="Helical" evidence="1">
    <location>
        <begin position="347"/>
        <end position="370"/>
    </location>
</feature>
<dbReference type="AlphaFoldDB" id="A0A1B1AI20"/>
<reference evidence="2 3" key="1">
    <citation type="submission" date="2015-11" db="EMBL/GenBank/DDBJ databases">
        <title>Whole-Genome Sequence of Candidatus Oderbacter manganicum from the National Park Lower Oder Valley, Germany.</title>
        <authorList>
            <person name="Braun B."/>
            <person name="Liere K."/>
            <person name="Szewzyk U."/>
        </authorList>
    </citation>
    <scope>NUCLEOTIDE SEQUENCE [LARGE SCALE GENOMIC DNA]</scope>
    <source>
        <strain evidence="2 3">OTSz_A_272</strain>
    </source>
</reference>
<feature type="transmembrane region" description="Helical" evidence="1">
    <location>
        <begin position="109"/>
        <end position="139"/>
    </location>
</feature>
<evidence type="ECO:0000256" key="1">
    <source>
        <dbReference type="SAM" id="Phobius"/>
    </source>
</evidence>
<organism evidence="2 3">
    <name type="scientific">Candidatus Viadribacter manganicus</name>
    <dbReference type="NCBI Taxonomy" id="1759059"/>
    <lineage>
        <taxon>Bacteria</taxon>
        <taxon>Pseudomonadati</taxon>
        <taxon>Pseudomonadota</taxon>
        <taxon>Alphaproteobacteria</taxon>
        <taxon>Hyphomonadales</taxon>
        <taxon>Hyphomonadaceae</taxon>
        <taxon>Candidatus Viadribacter</taxon>
    </lineage>
</organism>
<keyword evidence="1" id="KW-0812">Transmembrane</keyword>
<sequence length="510" mass="55075">MFGPGGVLFLLRHEMLLTWRAFRASGKGRHVRRIIFYSIMIAVLGFGGYWAARFLSEVESKPSVLMLGITGGVFAILCSLMISQALMLITESLYQRGDLDLLLSSPVPLWRVLIVRMSAIAINVGLFYLILTAAVFVWLPSFGGWRWMAFAPSLLLLTLFSTAVALVLARLMFALIGPKNTRIVAQILGSLIGAAFFIASQIPRFTEDESRAQAMRDVFDAIVPVVGDPASIVSLPARAAFGLGFDIWIWGLVALGSFMLAVWWYASRFARDAAAISGLGSRRKRNVRAARGMRSGVNATLIAKEWRLLRRDPLLLSQILLPLLYFAPLFAVFGARVGEGDLTRISAAGFASAFVLLVTSFAASLAWLTVSAEDAPDLIASAPVSRDQVDVAKSMAAAVPSVMLLLPPVIGAAILVTPMAGMWMLIGGAAAILSTCLIATWHQTPGSRKEFRRRTRGSLMLNLGRSFVAMGWIGATGLAVAGWPLAAIIPAIISGGFMLALHESRPPREV</sequence>
<dbReference type="InParanoid" id="A0A1B1AI20"/>
<name>A0A1B1AI20_9PROT</name>
<feature type="transmembrane region" description="Helical" evidence="1">
    <location>
        <begin position="64"/>
        <end position="89"/>
    </location>
</feature>
<dbReference type="EMBL" id="CP013244">
    <property type="protein sequence ID" value="ANP46213.1"/>
    <property type="molecule type" value="Genomic_DNA"/>
</dbReference>
<feature type="transmembrane region" description="Helical" evidence="1">
    <location>
        <begin position="183"/>
        <end position="202"/>
    </location>
</feature>
<dbReference type="KEGG" id="cbot:ATE48_09925"/>
<dbReference type="Proteomes" id="UP000092498">
    <property type="component" value="Chromosome"/>
</dbReference>
<accession>A0A1B1AI20</accession>
<dbReference type="STRING" id="1759059.ATE48_09925"/>